<reference evidence="2" key="1">
    <citation type="journal article" date="2019" name="Int. J. Syst. Evol. Microbiol.">
        <title>The Global Catalogue of Microorganisms (GCM) 10K type strain sequencing project: providing services to taxonomists for standard genome sequencing and annotation.</title>
        <authorList>
            <consortium name="The Broad Institute Genomics Platform"/>
            <consortium name="The Broad Institute Genome Sequencing Center for Infectious Disease"/>
            <person name="Wu L."/>
            <person name="Ma J."/>
        </authorList>
    </citation>
    <scope>NUCLEOTIDE SEQUENCE [LARGE SCALE GENOMIC DNA]</scope>
    <source>
        <strain evidence="2">CGMCC 4.7132</strain>
    </source>
</reference>
<proteinExistence type="predicted"/>
<organism evidence="1 2">
    <name type="scientific">Sphaerisporangium dianthi</name>
    <dbReference type="NCBI Taxonomy" id="1436120"/>
    <lineage>
        <taxon>Bacteria</taxon>
        <taxon>Bacillati</taxon>
        <taxon>Actinomycetota</taxon>
        <taxon>Actinomycetes</taxon>
        <taxon>Streptosporangiales</taxon>
        <taxon>Streptosporangiaceae</taxon>
        <taxon>Sphaerisporangium</taxon>
    </lineage>
</organism>
<dbReference type="Proteomes" id="UP001596004">
    <property type="component" value="Unassembled WGS sequence"/>
</dbReference>
<accession>A0ABV9CS94</accession>
<comment type="caution">
    <text evidence="1">The sequence shown here is derived from an EMBL/GenBank/DDBJ whole genome shotgun (WGS) entry which is preliminary data.</text>
</comment>
<keyword evidence="2" id="KW-1185">Reference proteome</keyword>
<dbReference type="RefSeq" id="WP_380848557.1">
    <property type="nucleotide sequence ID" value="NZ_JBHSFP010000033.1"/>
</dbReference>
<evidence type="ECO:0008006" key="3">
    <source>
        <dbReference type="Google" id="ProtNLM"/>
    </source>
</evidence>
<gene>
    <name evidence="1" type="ORF">ACFO60_33125</name>
</gene>
<evidence type="ECO:0000313" key="2">
    <source>
        <dbReference type="Proteomes" id="UP001596004"/>
    </source>
</evidence>
<evidence type="ECO:0000313" key="1">
    <source>
        <dbReference type="EMBL" id="MFC4535633.1"/>
    </source>
</evidence>
<protein>
    <recommendedName>
        <fullName evidence="3">Protein kinase domain-containing protein</fullName>
    </recommendedName>
</protein>
<dbReference type="EMBL" id="JBHSFP010000033">
    <property type="protein sequence ID" value="MFC4535633.1"/>
    <property type="molecule type" value="Genomic_DNA"/>
</dbReference>
<name>A0ABV9CS94_9ACTN</name>
<sequence>MGQVWRGATRCSTARSRGREVAIKLIRPELVAYPEHAEVLTKRFRR</sequence>